<name>A0A4P6JP24_KTERU</name>
<dbReference type="OrthoDB" id="9787435at2"/>
<accession>A0A4P6JP24</accession>
<evidence type="ECO:0000313" key="3">
    <source>
        <dbReference type="Proteomes" id="UP000290365"/>
    </source>
</evidence>
<dbReference type="InterPro" id="IPR013154">
    <property type="entry name" value="ADH-like_N"/>
</dbReference>
<dbReference type="Proteomes" id="UP000290365">
    <property type="component" value="Chromosome"/>
</dbReference>
<dbReference type="InterPro" id="IPR013149">
    <property type="entry name" value="ADH-like_C"/>
</dbReference>
<feature type="domain" description="Enoyl reductase (ER)" evidence="1">
    <location>
        <begin position="12"/>
        <end position="332"/>
    </location>
</feature>
<keyword evidence="3" id="KW-1185">Reference proteome</keyword>
<dbReference type="AlphaFoldDB" id="A0A4P6JP24"/>
<dbReference type="SUPFAM" id="SSF50129">
    <property type="entry name" value="GroES-like"/>
    <property type="match status" value="1"/>
</dbReference>
<dbReference type="SMART" id="SM00829">
    <property type="entry name" value="PKS_ER"/>
    <property type="match status" value="1"/>
</dbReference>
<dbReference type="GO" id="GO:0016491">
    <property type="term" value="F:oxidoreductase activity"/>
    <property type="evidence" value="ECO:0007669"/>
    <property type="project" value="InterPro"/>
</dbReference>
<dbReference type="RefSeq" id="WP_129887886.1">
    <property type="nucleotide sequence ID" value="NZ_CP035758.1"/>
</dbReference>
<dbReference type="InterPro" id="IPR052711">
    <property type="entry name" value="Zinc_ADH-like"/>
</dbReference>
<protein>
    <submittedName>
        <fullName evidence="2">NAD(P)-dependent alcohol dehydrogenase</fullName>
    </submittedName>
</protein>
<dbReference type="InterPro" id="IPR036291">
    <property type="entry name" value="NAD(P)-bd_dom_sf"/>
</dbReference>
<evidence type="ECO:0000259" key="1">
    <source>
        <dbReference type="SMART" id="SM00829"/>
    </source>
</evidence>
<dbReference type="InterPro" id="IPR020843">
    <property type="entry name" value="ER"/>
</dbReference>
<reference evidence="2 3" key="1">
    <citation type="submission" date="2019-01" db="EMBL/GenBank/DDBJ databases">
        <title>Ktedonosporobacter rubrisoli SCAWS-G2.</title>
        <authorList>
            <person name="Huang Y."/>
            <person name="Yan B."/>
        </authorList>
    </citation>
    <scope>NUCLEOTIDE SEQUENCE [LARGE SCALE GENOMIC DNA]</scope>
    <source>
        <strain evidence="2 3">SCAWS-G2</strain>
    </source>
</reference>
<dbReference type="EMBL" id="CP035758">
    <property type="protein sequence ID" value="QBD76822.1"/>
    <property type="molecule type" value="Genomic_DNA"/>
</dbReference>
<dbReference type="InterPro" id="IPR011032">
    <property type="entry name" value="GroES-like_sf"/>
</dbReference>
<dbReference type="CDD" id="cd08276">
    <property type="entry name" value="MDR7"/>
    <property type="match status" value="1"/>
</dbReference>
<sequence>MQAYQIQQSTDRTALSLTERPIPQPARDQVLIRVRAVSLNARDIQIMHGHYPAAIAFPLVPVSDGVGEVVAVGHAVQRVKVGDRVAGIFRQKWIAGNASPAIRQSTLGGPLDGLLQEYAVLNEEGVVLVPAHLSDEEAATLPCAATTAWSELFTRGQLKAGETVLVQGTGGVSLFALQFAKLAGARVIVTSRSDEKLERVRALGADEVINTEKTPAWAARVRDLTAGYGADYLIEVVGDLAQSLQAVAYGGQISLVGFLGQRIAKIDIAQAIVGMVRLQGANAGHREAFEAMNRAIALHHLHPVIDQTFSFEDAPEAFRYMEQGGYLGKICIRL</sequence>
<organism evidence="2 3">
    <name type="scientific">Ktedonosporobacter rubrisoli</name>
    <dbReference type="NCBI Taxonomy" id="2509675"/>
    <lineage>
        <taxon>Bacteria</taxon>
        <taxon>Bacillati</taxon>
        <taxon>Chloroflexota</taxon>
        <taxon>Ktedonobacteria</taxon>
        <taxon>Ktedonobacterales</taxon>
        <taxon>Ktedonosporobacteraceae</taxon>
        <taxon>Ktedonosporobacter</taxon>
    </lineage>
</organism>
<gene>
    <name evidence="2" type="ORF">EPA93_12735</name>
</gene>
<dbReference type="Pfam" id="PF08240">
    <property type="entry name" value="ADH_N"/>
    <property type="match status" value="1"/>
</dbReference>
<dbReference type="Gene3D" id="3.90.180.10">
    <property type="entry name" value="Medium-chain alcohol dehydrogenases, catalytic domain"/>
    <property type="match status" value="1"/>
</dbReference>
<dbReference type="Gene3D" id="3.40.50.720">
    <property type="entry name" value="NAD(P)-binding Rossmann-like Domain"/>
    <property type="match status" value="1"/>
</dbReference>
<evidence type="ECO:0000313" key="2">
    <source>
        <dbReference type="EMBL" id="QBD76822.1"/>
    </source>
</evidence>
<dbReference type="PANTHER" id="PTHR45033">
    <property type="match status" value="1"/>
</dbReference>
<dbReference type="KEGG" id="kbs:EPA93_12735"/>
<proteinExistence type="predicted"/>
<dbReference type="PANTHER" id="PTHR45033:SF2">
    <property type="entry name" value="ZINC-TYPE ALCOHOL DEHYDROGENASE-LIKE PROTEIN C1773.06C"/>
    <property type="match status" value="1"/>
</dbReference>
<dbReference type="SUPFAM" id="SSF51735">
    <property type="entry name" value="NAD(P)-binding Rossmann-fold domains"/>
    <property type="match status" value="1"/>
</dbReference>
<dbReference type="Pfam" id="PF00107">
    <property type="entry name" value="ADH_zinc_N"/>
    <property type="match status" value="1"/>
</dbReference>